<keyword evidence="3 6" id="KW-0812">Transmembrane</keyword>
<reference evidence="8 9" key="1">
    <citation type="journal article" date="2008" name="Nature">
        <title>Genome analysis of the platypus reveals unique signatures of evolution.</title>
        <authorList>
            <person name="Warren W.C."/>
            <person name="Hillier L.W."/>
            <person name="Marshall Graves J.A."/>
            <person name="Birney E."/>
            <person name="Ponting C.P."/>
            <person name="Grutzner F."/>
            <person name="Belov K."/>
            <person name="Miller W."/>
            <person name="Clarke L."/>
            <person name="Chinwalla A.T."/>
            <person name="Yang S.P."/>
            <person name="Heger A."/>
            <person name="Locke D.P."/>
            <person name="Miethke P."/>
            <person name="Waters P.D."/>
            <person name="Veyrunes F."/>
            <person name="Fulton L."/>
            <person name="Fulton B."/>
            <person name="Graves T."/>
            <person name="Wallis J."/>
            <person name="Puente X.S."/>
            <person name="Lopez-Otin C."/>
            <person name="Ordonez G.R."/>
            <person name="Eichler E.E."/>
            <person name="Chen L."/>
            <person name="Cheng Z."/>
            <person name="Deakin J.E."/>
            <person name="Alsop A."/>
            <person name="Thompson K."/>
            <person name="Kirby P."/>
            <person name="Papenfuss A.T."/>
            <person name="Wakefield M.J."/>
            <person name="Olender T."/>
            <person name="Lancet D."/>
            <person name="Huttley G.A."/>
            <person name="Smit A.F."/>
            <person name="Pask A."/>
            <person name="Temple-Smith P."/>
            <person name="Batzer M.A."/>
            <person name="Walker J.A."/>
            <person name="Konkel M.K."/>
            <person name="Harris R.S."/>
            <person name="Whittington C.M."/>
            <person name="Wong E.S."/>
            <person name="Gemmell N.J."/>
            <person name="Buschiazzo E."/>
            <person name="Vargas Jentzsch I.M."/>
            <person name="Merkel A."/>
            <person name="Schmitz J."/>
            <person name="Zemann A."/>
            <person name="Churakov G."/>
            <person name="Kriegs J.O."/>
            <person name="Brosius J."/>
            <person name="Murchison E.P."/>
            <person name="Sachidanandam R."/>
            <person name="Smith C."/>
            <person name="Hannon G.J."/>
            <person name="Tsend-Ayush E."/>
            <person name="McMillan D."/>
            <person name="Attenborough R."/>
            <person name="Rens W."/>
            <person name="Ferguson-Smith M."/>
            <person name="Lefevre C.M."/>
            <person name="Sharp J.A."/>
            <person name="Nicholas K.R."/>
            <person name="Ray D.A."/>
            <person name="Kube M."/>
            <person name="Reinhardt R."/>
            <person name="Pringle T.H."/>
            <person name="Taylor J."/>
            <person name="Jones R.C."/>
            <person name="Nixon B."/>
            <person name="Dacheux J.L."/>
            <person name="Niwa H."/>
            <person name="Sekita Y."/>
            <person name="Huang X."/>
            <person name="Stark A."/>
            <person name="Kheradpour P."/>
            <person name="Kellis M."/>
            <person name="Flicek P."/>
            <person name="Chen Y."/>
            <person name="Webber C."/>
            <person name="Hardison R."/>
            <person name="Nelson J."/>
            <person name="Hallsworth-Pepin K."/>
            <person name="Delehaunty K."/>
            <person name="Markovic C."/>
            <person name="Minx P."/>
            <person name="Feng Y."/>
            <person name="Kremitzki C."/>
            <person name="Mitreva M."/>
            <person name="Glasscock J."/>
            <person name="Wylie T."/>
            <person name="Wohldmann P."/>
            <person name="Thiru P."/>
            <person name="Nhan M.N."/>
            <person name="Pohl C.S."/>
            <person name="Smith S.M."/>
            <person name="Hou S."/>
            <person name="Nefedov M."/>
            <person name="de Jong P.J."/>
            <person name="Renfree M.B."/>
            <person name="Mardis E.R."/>
            <person name="Wilson R.K."/>
        </authorList>
    </citation>
    <scope>NUCLEOTIDE SEQUENCE [LARGE SCALE GENOMIC DNA]</scope>
    <source>
        <strain evidence="8 9">Glennie</strain>
    </source>
</reference>
<protein>
    <recommendedName>
        <fullName evidence="7">CWH43-like N-terminal domain-containing protein</fullName>
    </recommendedName>
</protein>
<feature type="transmembrane region" description="Helical" evidence="6">
    <location>
        <begin position="67"/>
        <end position="87"/>
    </location>
</feature>
<dbReference type="PANTHER" id="PTHR21324:SF11">
    <property type="entry name" value="DNA DAMAGE-REGULATED AUTOPHAGY MODULATOR PROTEIN 1"/>
    <property type="match status" value="1"/>
</dbReference>
<dbReference type="InterPro" id="IPR050911">
    <property type="entry name" value="DRAM/TMEM150_Autophagy_Mod"/>
</dbReference>
<organism evidence="8 9">
    <name type="scientific">Ornithorhynchus anatinus</name>
    <name type="common">Duckbill platypus</name>
    <dbReference type="NCBI Taxonomy" id="9258"/>
    <lineage>
        <taxon>Eukaryota</taxon>
        <taxon>Metazoa</taxon>
        <taxon>Chordata</taxon>
        <taxon>Craniata</taxon>
        <taxon>Vertebrata</taxon>
        <taxon>Euteleostomi</taxon>
        <taxon>Mammalia</taxon>
        <taxon>Monotremata</taxon>
        <taxon>Ornithorhynchidae</taxon>
        <taxon>Ornithorhynchus</taxon>
    </lineage>
</organism>
<dbReference type="OMA" id="CAIICAR"/>
<dbReference type="GeneTree" id="ENSGT01030000234578"/>
<dbReference type="AlphaFoldDB" id="F6PZ46"/>
<dbReference type="PANTHER" id="PTHR21324">
    <property type="entry name" value="FASTING-INDUCIBLE INTEGRAL MEMBRANE PROTEIN TM6P1-RELATED"/>
    <property type="match status" value="1"/>
</dbReference>
<evidence type="ECO:0000256" key="1">
    <source>
        <dbReference type="ARBA" id="ARBA00004127"/>
    </source>
</evidence>
<evidence type="ECO:0000256" key="2">
    <source>
        <dbReference type="ARBA" id="ARBA00006565"/>
    </source>
</evidence>
<comment type="similarity">
    <text evidence="2">Belongs to the DRAM/TMEM150 family.</text>
</comment>
<reference evidence="8" key="2">
    <citation type="submission" date="2025-08" db="UniProtKB">
        <authorList>
            <consortium name="Ensembl"/>
        </authorList>
    </citation>
    <scope>IDENTIFICATION</scope>
    <source>
        <strain evidence="8">Glennie</strain>
    </source>
</reference>
<feature type="transmembrane region" description="Helical" evidence="6">
    <location>
        <begin position="29"/>
        <end position="55"/>
    </location>
</feature>
<dbReference type="InParanoid" id="F6PZ46"/>
<feature type="transmembrane region" description="Helical" evidence="6">
    <location>
        <begin position="138"/>
        <end position="162"/>
    </location>
</feature>
<evidence type="ECO:0000256" key="5">
    <source>
        <dbReference type="ARBA" id="ARBA00023136"/>
    </source>
</evidence>
<evidence type="ECO:0000313" key="9">
    <source>
        <dbReference type="Proteomes" id="UP000002279"/>
    </source>
</evidence>
<dbReference type="Ensembl" id="ENSOANT00000008860.2">
    <property type="protein sequence ID" value="ENSOANP00000008858.2"/>
    <property type="gene ID" value="ENSOANG00000005573.2"/>
</dbReference>
<dbReference type="InterPro" id="IPR019402">
    <property type="entry name" value="CWH43_N"/>
</dbReference>
<evidence type="ECO:0000256" key="6">
    <source>
        <dbReference type="SAM" id="Phobius"/>
    </source>
</evidence>
<dbReference type="GO" id="GO:0012505">
    <property type="term" value="C:endomembrane system"/>
    <property type="evidence" value="ECO:0007669"/>
    <property type="project" value="UniProtKB-SubCell"/>
</dbReference>
<feature type="domain" description="CWH43-like N-terminal" evidence="7">
    <location>
        <begin position="1"/>
        <end position="166"/>
    </location>
</feature>
<dbReference type="Pfam" id="PF10277">
    <property type="entry name" value="Frag1"/>
    <property type="match status" value="1"/>
</dbReference>
<evidence type="ECO:0000259" key="7">
    <source>
        <dbReference type="Pfam" id="PF10277"/>
    </source>
</evidence>
<feature type="transmembrane region" description="Helical" evidence="6">
    <location>
        <begin position="99"/>
        <end position="126"/>
    </location>
</feature>
<gene>
    <name evidence="8" type="primary">LOC100075620</name>
</gene>
<keyword evidence="4 6" id="KW-1133">Transmembrane helix</keyword>
<dbReference type="GO" id="GO:0005764">
    <property type="term" value="C:lysosome"/>
    <property type="evidence" value="ECO:0000318"/>
    <property type="project" value="GO_Central"/>
</dbReference>
<name>F6PZ46_ORNAN</name>
<sequence length="172" mass="19093">MINISAFLGTVTIYLKFKMVKRQTETSHFISPMFNIVSSIFGLVSCVGMCIVANFQELAVPLIHDGGALLTFVCGVIYVILVTVISCKACPQWSLFLISVIRIIISVVSYIAVVLLIVGASLISILNLKLNTGTKAYLIHHISAISEWIVAFNFLLFFLTFIPEFQRWGEIT</sequence>
<dbReference type="Proteomes" id="UP000002279">
    <property type="component" value="Chromosome 14"/>
</dbReference>
<keyword evidence="9" id="KW-1185">Reference proteome</keyword>
<reference evidence="8" key="3">
    <citation type="submission" date="2025-09" db="UniProtKB">
        <authorList>
            <consortium name="Ensembl"/>
        </authorList>
    </citation>
    <scope>IDENTIFICATION</scope>
    <source>
        <strain evidence="8">Glennie</strain>
    </source>
</reference>
<keyword evidence="5 6" id="KW-0472">Membrane</keyword>
<evidence type="ECO:0000313" key="8">
    <source>
        <dbReference type="Ensembl" id="ENSOANP00000008858.2"/>
    </source>
</evidence>
<evidence type="ECO:0000256" key="3">
    <source>
        <dbReference type="ARBA" id="ARBA00022692"/>
    </source>
</evidence>
<dbReference type="Bgee" id="ENSOANG00000005573">
    <property type="expression patterns" value="Expressed in testis and 3 other cell types or tissues"/>
</dbReference>
<accession>F6PZ46</accession>
<dbReference type="eggNOG" id="KOG4320">
    <property type="taxonomic scope" value="Eukaryota"/>
</dbReference>
<evidence type="ECO:0000256" key="4">
    <source>
        <dbReference type="ARBA" id="ARBA00022989"/>
    </source>
</evidence>
<dbReference type="HOGENOM" id="CLU_059992_2_2_1"/>
<comment type="subcellular location">
    <subcellularLocation>
        <location evidence="1">Endomembrane system</location>
        <topology evidence="1">Multi-pass membrane protein</topology>
    </subcellularLocation>
</comment>
<dbReference type="GO" id="GO:0010506">
    <property type="term" value="P:regulation of autophagy"/>
    <property type="evidence" value="ECO:0000318"/>
    <property type="project" value="GO_Central"/>
</dbReference>
<proteinExistence type="inferred from homology"/>